<evidence type="ECO:0000256" key="6">
    <source>
        <dbReference type="ARBA" id="ARBA00022741"/>
    </source>
</evidence>
<keyword evidence="3 14" id="KW-0820">tRNA-binding</keyword>
<dbReference type="InterPro" id="IPR018164">
    <property type="entry name" value="Ala-tRNA-synth_IIc_N"/>
</dbReference>
<comment type="catalytic activity">
    <reaction evidence="13 14">
        <text>tRNA(Ala) + L-alanine + ATP = L-alanyl-tRNA(Ala) + AMP + diphosphate</text>
        <dbReference type="Rhea" id="RHEA:12540"/>
        <dbReference type="Rhea" id="RHEA-COMP:9657"/>
        <dbReference type="Rhea" id="RHEA-COMP:9923"/>
        <dbReference type="ChEBI" id="CHEBI:30616"/>
        <dbReference type="ChEBI" id="CHEBI:33019"/>
        <dbReference type="ChEBI" id="CHEBI:57972"/>
        <dbReference type="ChEBI" id="CHEBI:78442"/>
        <dbReference type="ChEBI" id="CHEBI:78497"/>
        <dbReference type="ChEBI" id="CHEBI:456215"/>
        <dbReference type="EC" id="6.1.1.7"/>
    </reaction>
</comment>
<keyword evidence="9 14" id="KW-0694">RNA-binding</keyword>
<dbReference type="InterPro" id="IPR002318">
    <property type="entry name" value="Ala-tRNA-lgiase_IIc"/>
</dbReference>
<keyword evidence="5 14" id="KW-0479">Metal-binding</keyword>
<evidence type="ECO:0000256" key="5">
    <source>
        <dbReference type="ARBA" id="ARBA00022723"/>
    </source>
</evidence>
<dbReference type="SUPFAM" id="SSF55681">
    <property type="entry name" value="Class II aaRS and biotin synthetases"/>
    <property type="match status" value="1"/>
</dbReference>
<feature type="binding site" evidence="14">
    <location>
        <position position="544"/>
    </location>
    <ligand>
        <name>Zn(2+)</name>
        <dbReference type="ChEBI" id="CHEBI:29105"/>
    </ligand>
</feature>
<dbReference type="Gene3D" id="3.10.310.40">
    <property type="match status" value="1"/>
</dbReference>
<keyword evidence="4 14" id="KW-0436">Ligase</keyword>
<dbReference type="SMART" id="SM00863">
    <property type="entry name" value="tRNA_SAD"/>
    <property type="match status" value="1"/>
</dbReference>
<dbReference type="HAMAP" id="MF_00036_B">
    <property type="entry name" value="Ala_tRNA_synth_B"/>
    <property type="match status" value="1"/>
</dbReference>
<feature type="binding site" evidence="14">
    <location>
        <position position="548"/>
    </location>
    <ligand>
        <name>Zn(2+)</name>
        <dbReference type="ChEBI" id="CHEBI:29105"/>
    </ligand>
</feature>
<keyword evidence="17" id="KW-1185">Reference proteome</keyword>
<evidence type="ECO:0000256" key="3">
    <source>
        <dbReference type="ARBA" id="ARBA00022555"/>
    </source>
</evidence>
<sequence>MIKIKTSQEIRKIWLNFFISKQHKLEPSASLVPDKDPTLLWINAGVSPLKKYFNNSVVPRHKRIVNIQKCLRANDIEIVGKTSRHHTFFEMLGNFSIGDYFKKEAIELAYEFLTSHEFLALDINKLYITYFEKDLETYNYWLQKGIDKNNLISLKENFWEIGEGPCGPCTEIFFDRGPKYDQRNSDLILNNIENNRFIEIWNIVFSQYNLEIKNNRKIYHELSNKNIDTGAGLERLACILQNKDNNFETDLFLPIIKKISILSNKIYHLDKNKEIFNIISDHIRALVFGIADGVTLANDGRGYVLKKILRRAFQKGIKLGFSKPFLFELVPTVVNIMEDFYPYLKSKIPIIQTIILSEEQKFLLTLCEGKNKFLEFTKTSKKLSDSDFFKLYDTYGLPPEIIIEYAKNDKVLVDTKGFEKILQKQKKISSNQGKMIFKNKNYQNNNYYNDFNIKSEFIGYECFSNLAKIIKIFEHGIVLDKTPFYAEMGGQVSDCGMINQSYIEKVVKLPHGQFLHYTKDNFELGQQVKTFIDLQKRHLISLNHTATHLLHAALKILFNPDIKQCGSFLNNKMLKFDFNYYKSFSLEDLIAIEQKINLWINESYPINIKTMSFKDAQDQQIQLLEQIEYNDIVRVVEIQDISTQLCGGTHAFNTLFLQKFAILSYNSIGSGIYRIEATTTDYNIEIGFDLKTKHLQIQEQQILNKIEKHYHYLSENCNIPKFQETKNSYKSIFLYKKYCEELQKFWLQIQKQIHQKDIIKMTKEAEKIIPSTIKPCMLLSCDNIDIDENMLKNLLEYLIQKLKINFLCLYKQKSKYFILVCKSNIDTINAKDFIQRVNILIEGKGGGNEKFAKSISYQKDKLIILQQEWLKCL</sequence>
<dbReference type="Pfam" id="PF07973">
    <property type="entry name" value="tRNA_SAD"/>
    <property type="match status" value="1"/>
</dbReference>
<evidence type="ECO:0000256" key="14">
    <source>
        <dbReference type="HAMAP-Rule" id="MF_00036"/>
    </source>
</evidence>
<protein>
    <recommendedName>
        <fullName evidence="14">Alanine--tRNA ligase</fullName>
        <ecNumber evidence="14">6.1.1.7</ecNumber>
    </recommendedName>
    <alternativeName>
        <fullName evidence="14">Alanyl-tRNA synthetase</fullName>
        <shortName evidence="14">AlaRS</shortName>
    </alternativeName>
</protein>
<dbReference type="RefSeq" id="WP_215905414.1">
    <property type="nucleotide sequence ID" value="NZ_JALQCT010000019.1"/>
</dbReference>
<dbReference type="AlphaFoldDB" id="A0A9K3Y6B7"/>
<evidence type="ECO:0000256" key="13">
    <source>
        <dbReference type="ARBA" id="ARBA00048300"/>
    </source>
</evidence>
<reference evidence="16 17" key="1">
    <citation type="journal article" date="2023" name="Int. J. Syst. Evol. Microbiol.">
        <title>The observation of taxonomic boundaries for the 16SrII and 16SrXXV phytoplasmas using genome-based delimitation.</title>
        <authorList>
            <person name="Rodrigues Jardim B."/>
            <person name="Tran-Nguyen L.T.T."/>
            <person name="Gambley C."/>
            <person name="Al-Sadi A.M."/>
            <person name="Al-Subhi A.M."/>
            <person name="Foissac X."/>
            <person name="Salar P."/>
            <person name="Cai H."/>
            <person name="Yang J.Y."/>
            <person name="Davis R."/>
            <person name="Jones L."/>
            <person name="Rodoni B."/>
            <person name="Constable F.E."/>
        </authorList>
    </citation>
    <scope>NUCLEOTIDE SEQUENCE [LARGE SCALE GENOMIC DNA]</scope>
    <source>
        <strain evidence="16">BAWM-OMN-P26</strain>
    </source>
</reference>
<dbReference type="GO" id="GO:0008270">
    <property type="term" value="F:zinc ion binding"/>
    <property type="evidence" value="ECO:0007669"/>
    <property type="project" value="UniProtKB-UniRule"/>
</dbReference>
<dbReference type="CDD" id="cd00673">
    <property type="entry name" value="AlaRS_core"/>
    <property type="match status" value="1"/>
</dbReference>
<dbReference type="Gene3D" id="3.30.980.10">
    <property type="entry name" value="Threonyl-trna Synthetase, Chain A, domain 2"/>
    <property type="match status" value="1"/>
</dbReference>
<comment type="caution">
    <text evidence="16">The sequence shown here is derived from an EMBL/GenBank/DDBJ whole genome shotgun (WGS) entry which is preliminary data.</text>
</comment>
<keyword evidence="10 14" id="KW-0648">Protein biosynthesis</keyword>
<comment type="function">
    <text evidence="12 14">Catalyzes the attachment of alanine to tRNA(Ala) in a two-step reaction: alanine is first activated by ATP to form Ala-AMP and then transferred to the acceptor end of tRNA(Ala). Also edits incorrectly charged Ser-tRNA(Ala) and Gly-tRNA(Ala) via its editing domain.</text>
</comment>
<dbReference type="EC" id="6.1.1.7" evidence="14"/>
<evidence type="ECO:0000256" key="2">
    <source>
        <dbReference type="ARBA" id="ARBA00022490"/>
    </source>
</evidence>
<organism evidence="16 17">
    <name type="scientific">Candidatus Phytoplasma australasiaticum subsp. australasiaticum</name>
    <dbReference type="NCBI Taxonomy" id="2832407"/>
    <lineage>
        <taxon>Bacteria</taxon>
        <taxon>Bacillati</taxon>
        <taxon>Mycoplasmatota</taxon>
        <taxon>Mollicutes</taxon>
        <taxon>Acholeplasmatales</taxon>
        <taxon>Acholeplasmataceae</taxon>
        <taxon>Candidatus Phytoplasma</taxon>
        <taxon>16SrII (Peanut WB group)</taxon>
        <taxon>Candidatus Phytoplasma australasiaticum</taxon>
    </lineage>
</organism>
<dbReference type="Proteomes" id="UP001170651">
    <property type="component" value="Unassembled WGS sequence"/>
</dbReference>
<gene>
    <name evidence="14 16" type="primary">alaS</name>
    <name evidence="16" type="ORF">OC696_02435</name>
</gene>
<evidence type="ECO:0000313" key="17">
    <source>
        <dbReference type="Proteomes" id="UP001170651"/>
    </source>
</evidence>
<dbReference type="GO" id="GO:0004813">
    <property type="term" value="F:alanine-tRNA ligase activity"/>
    <property type="evidence" value="ECO:0007669"/>
    <property type="project" value="UniProtKB-UniRule"/>
</dbReference>
<accession>A0A9K3Y6B7</accession>
<dbReference type="GO" id="GO:0006419">
    <property type="term" value="P:alanyl-tRNA aminoacylation"/>
    <property type="evidence" value="ECO:0007669"/>
    <property type="project" value="UniProtKB-UniRule"/>
</dbReference>
<comment type="cofactor">
    <cofactor evidence="14">
        <name>Zn(2+)</name>
        <dbReference type="ChEBI" id="CHEBI:29105"/>
    </cofactor>
    <text evidence="14">Binds 1 zinc ion per subunit.</text>
</comment>
<dbReference type="EMBL" id="JAOSIW010000025">
    <property type="protein sequence ID" value="MDO8054708.1"/>
    <property type="molecule type" value="Genomic_DNA"/>
</dbReference>
<dbReference type="InterPro" id="IPR045864">
    <property type="entry name" value="aa-tRNA-synth_II/BPL/LPL"/>
</dbReference>
<evidence type="ECO:0000256" key="11">
    <source>
        <dbReference type="ARBA" id="ARBA00023146"/>
    </source>
</evidence>
<dbReference type="GO" id="GO:0005524">
    <property type="term" value="F:ATP binding"/>
    <property type="evidence" value="ECO:0007669"/>
    <property type="project" value="UniProtKB-UniRule"/>
</dbReference>
<keyword evidence="2 14" id="KW-0963">Cytoplasm</keyword>
<evidence type="ECO:0000256" key="4">
    <source>
        <dbReference type="ARBA" id="ARBA00022598"/>
    </source>
</evidence>
<keyword evidence="6 14" id="KW-0547">Nucleotide-binding</keyword>
<dbReference type="FunFam" id="3.30.980.10:FF:000004">
    <property type="entry name" value="Alanine--tRNA ligase, cytoplasmic"/>
    <property type="match status" value="1"/>
</dbReference>
<dbReference type="GO" id="GO:0005829">
    <property type="term" value="C:cytosol"/>
    <property type="evidence" value="ECO:0007669"/>
    <property type="project" value="TreeGrafter"/>
</dbReference>
<dbReference type="InterPro" id="IPR018163">
    <property type="entry name" value="Thr/Ala-tRNA-synth_IIc_edit"/>
</dbReference>
<dbReference type="GO" id="GO:0000049">
    <property type="term" value="F:tRNA binding"/>
    <property type="evidence" value="ECO:0007669"/>
    <property type="project" value="UniProtKB-KW"/>
</dbReference>
<dbReference type="SUPFAM" id="SSF55186">
    <property type="entry name" value="ThrRS/AlaRS common domain"/>
    <property type="match status" value="1"/>
</dbReference>
<keyword evidence="11 14" id="KW-0030">Aminoacyl-tRNA synthetase</keyword>
<dbReference type="PROSITE" id="PS50860">
    <property type="entry name" value="AA_TRNA_LIGASE_II_ALA"/>
    <property type="match status" value="1"/>
</dbReference>
<feature type="binding site" evidence="14">
    <location>
        <position position="650"/>
    </location>
    <ligand>
        <name>Zn(2+)</name>
        <dbReference type="ChEBI" id="CHEBI:29105"/>
    </ligand>
</feature>
<evidence type="ECO:0000256" key="1">
    <source>
        <dbReference type="ARBA" id="ARBA00008226"/>
    </source>
</evidence>
<keyword evidence="8 14" id="KW-0067">ATP-binding</keyword>
<dbReference type="InterPro" id="IPR009000">
    <property type="entry name" value="Transl_B-barrel_sf"/>
</dbReference>
<dbReference type="InterPro" id="IPR018165">
    <property type="entry name" value="Ala-tRNA-synth_IIc_core"/>
</dbReference>
<evidence type="ECO:0000256" key="10">
    <source>
        <dbReference type="ARBA" id="ARBA00022917"/>
    </source>
</evidence>
<comment type="similarity">
    <text evidence="1 14">Belongs to the class-II aminoacyl-tRNA synthetase family.</text>
</comment>
<dbReference type="SUPFAM" id="SSF50447">
    <property type="entry name" value="Translation proteins"/>
    <property type="match status" value="1"/>
</dbReference>
<dbReference type="Gene3D" id="3.30.930.10">
    <property type="entry name" value="Bira Bifunctional Protein, Domain 2"/>
    <property type="match status" value="1"/>
</dbReference>
<dbReference type="SUPFAM" id="SSF101353">
    <property type="entry name" value="Putative anticodon-binding domain of alanyl-tRNA synthetase (AlaRS)"/>
    <property type="match status" value="1"/>
</dbReference>
<dbReference type="PANTHER" id="PTHR11777">
    <property type="entry name" value="ALANYL-TRNA SYNTHETASE"/>
    <property type="match status" value="1"/>
</dbReference>
<dbReference type="InterPro" id="IPR018162">
    <property type="entry name" value="Ala-tRNA-ligase_IIc_anticod-bd"/>
</dbReference>
<dbReference type="PANTHER" id="PTHR11777:SF9">
    <property type="entry name" value="ALANINE--TRNA LIGASE, CYTOPLASMIC"/>
    <property type="match status" value="1"/>
</dbReference>
<evidence type="ECO:0000313" key="16">
    <source>
        <dbReference type="EMBL" id="MDO8054708.1"/>
    </source>
</evidence>
<comment type="domain">
    <text evidence="14">Consists of three domains; the N-terminal catalytic domain, the editing domain and the C-terminal C-Ala domain. The editing domain removes incorrectly charged amino acids, while the C-Ala domain, along with tRNA(Ala), serves as a bridge to cooperatively bring together the editing and aminoacylation centers thus stimulating deacylation of misacylated tRNAs.</text>
</comment>
<keyword evidence="7 14" id="KW-0862">Zinc</keyword>
<evidence type="ECO:0000256" key="8">
    <source>
        <dbReference type="ARBA" id="ARBA00022840"/>
    </source>
</evidence>
<comment type="subcellular location">
    <subcellularLocation>
        <location evidence="14">Cytoplasm</location>
    </subcellularLocation>
</comment>
<dbReference type="PRINTS" id="PR00980">
    <property type="entry name" value="TRNASYNTHALA"/>
</dbReference>
<name>A0A9K3Y6B7_9MOLU</name>
<dbReference type="FunFam" id="3.30.930.10:FF:000046">
    <property type="entry name" value="Alanine--tRNA ligase"/>
    <property type="match status" value="1"/>
</dbReference>
<dbReference type="InterPro" id="IPR012947">
    <property type="entry name" value="tRNA_SAD"/>
</dbReference>
<feature type="binding site" evidence="14">
    <location>
        <position position="646"/>
    </location>
    <ligand>
        <name>Zn(2+)</name>
        <dbReference type="ChEBI" id="CHEBI:29105"/>
    </ligand>
</feature>
<dbReference type="Pfam" id="PF01411">
    <property type="entry name" value="tRNA-synt_2c"/>
    <property type="match status" value="1"/>
</dbReference>
<proteinExistence type="inferred from homology"/>
<dbReference type="InterPro" id="IPR050058">
    <property type="entry name" value="Ala-tRNA_ligase"/>
</dbReference>
<dbReference type="GO" id="GO:0002161">
    <property type="term" value="F:aminoacyl-tRNA deacylase activity"/>
    <property type="evidence" value="ECO:0007669"/>
    <property type="project" value="TreeGrafter"/>
</dbReference>
<evidence type="ECO:0000256" key="12">
    <source>
        <dbReference type="ARBA" id="ARBA00024779"/>
    </source>
</evidence>
<evidence type="ECO:0000259" key="15">
    <source>
        <dbReference type="PROSITE" id="PS50860"/>
    </source>
</evidence>
<feature type="domain" description="Alanyl-transfer RNA synthetases family profile" evidence="15">
    <location>
        <begin position="5"/>
        <end position="689"/>
    </location>
</feature>
<dbReference type="Gene3D" id="2.40.30.130">
    <property type="match status" value="1"/>
</dbReference>
<evidence type="ECO:0000256" key="9">
    <source>
        <dbReference type="ARBA" id="ARBA00022884"/>
    </source>
</evidence>
<dbReference type="NCBIfam" id="TIGR00344">
    <property type="entry name" value="alaS"/>
    <property type="match status" value="1"/>
</dbReference>
<dbReference type="InterPro" id="IPR023033">
    <property type="entry name" value="Ala_tRNA_ligase_euk/bac"/>
</dbReference>
<evidence type="ECO:0000256" key="7">
    <source>
        <dbReference type="ARBA" id="ARBA00022833"/>
    </source>
</evidence>